<protein>
    <submittedName>
        <fullName evidence="2">CubicO group peptidase, beta-lactamase class C family</fullName>
    </submittedName>
</protein>
<evidence type="ECO:0000259" key="1">
    <source>
        <dbReference type="Pfam" id="PF00144"/>
    </source>
</evidence>
<dbReference type="PANTHER" id="PTHR46825:SF9">
    <property type="entry name" value="BETA-LACTAMASE-RELATED DOMAIN-CONTAINING PROTEIN"/>
    <property type="match status" value="1"/>
</dbReference>
<dbReference type="RefSeq" id="WP_074633812.1">
    <property type="nucleotide sequence ID" value="NZ_FNKY01000001.1"/>
</dbReference>
<dbReference type="InterPro" id="IPR050491">
    <property type="entry name" value="AmpC-like"/>
</dbReference>
<dbReference type="Pfam" id="PF00144">
    <property type="entry name" value="Beta-lactamase"/>
    <property type="match status" value="1"/>
</dbReference>
<dbReference type="SUPFAM" id="SSF56601">
    <property type="entry name" value="beta-lactamase/transpeptidase-like"/>
    <property type="match status" value="1"/>
</dbReference>
<evidence type="ECO:0000313" key="3">
    <source>
        <dbReference type="Proteomes" id="UP000183471"/>
    </source>
</evidence>
<comment type="caution">
    <text evidence="2">The sequence shown here is derived from an EMBL/GenBank/DDBJ whole genome shotgun (WGS) entry which is preliminary data.</text>
</comment>
<dbReference type="PANTHER" id="PTHR46825">
    <property type="entry name" value="D-ALANYL-D-ALANINE-CARBOXYPEPTIDASE/ENDOPEPTIDASE AMPH"/>
    <property type="match status" value="1"/>
</dbReference>
<dbReference type="Proteomes" id="UP000183471">
    <property type="component" value="Unassembled WGS sequence"/>
</dbReference>
<name>A0ABY0TLY0_9PROT</name>
<accession>A0ABY0TLY0</accession>
<dbReference type="Gene3D" id="3.40.710.10">
    <property type="entry name" value="DD-peptidase/beta-lactamase superfamily"/>
    <property type="match status" value="1"/>
</dbReference>
<keyword evidence="3" id="KW-1185">Reference proteome</keyword>
<organism evidence="2 3">
    <name type="scientific">Nitrosospira multiformis</name>
    <dbReference type="NCBI Taxonomy" id="1231"/>
    <lineage>
        <taxon>Bacteria</taxon>
        <taxon>Pseudomonadati</taxon>
        <taxon>Pseudomonadota</taxon>
        <taxon>Betaproteobacteria</taxon>
        <taxon>Nitrosomonadales</taxon>
        <taxon>Nitrosomonadaceae</taxon>
        <taxon>Nitrosospira</taxon>
    </lineage>
</organism>
<sequence length="539" mass="60067">MNDLLADLQYRMRIRRIPGLSIRVAQNGSELFNCELGVSDLSSGERLESRHLFRIGCLTKPVVAHAVLQLASQGRLDPDDSIACYIPELETRPEFRSITISHLLSHTAGLARGPYHSRAYSDKDTLLRISSSQLLFAPGEHFKYSNWGYYLLGKVIESISGDAADAFISKAVFSPLGMHRSGFADNGEQSNGDLATGYWKGWYFGSPDLGEPSVPCPHLPLPNSAAGMISTADDYLRWLVSFVGEGHRVNFIVSGVVEQMLVDRHKVSPHSSACLGLFVEAIDDLPFYYSAGSSSGFSGFMFMIPDLGLVGVALGNHATCNNELREILYQVCRERVGGSFLPHFGRRTGRFNVLAGNRRSVVRFKGEDGNVPEFIRDDCRINLYPHSRNAYFMLNGDCRHQMLRISGLGKGDATITLGDQVFYERLSRLRKQPAAPESWEELAGLYRHATFGKVEVIYRVNQIYLSYGVAYETLLQPIGGLRFKQKLGAFCFETIEFKKDPNTGEVVSFVLNEMVFLRQFQPCIDHQEECAVCLHGDSG</sequence>
<feature type="domain" description="Beta-lactamase-related" evidence="1">
    <location>
        <begin position="11"/>
        <end position="319"/>
    </location>
</feature>
<dbReference type="InterPro" id="IPR012338">
    <property type="entry name" value="Beta-lactam/transpept-like"/>
</dbReference>
<dbReference type="EMBL" id="FNKY01000001">
    <property type="protein sequence ID" value="SDQ94976.1"/>
    <property type="molecule type" value="Genomic_DNA"/>
</dbReference>
<gene>
    <name evidence="2" type="ORF">SAMN05216402_2952</name>
</gene>
<proteinExistence type="predicted"/>
<dbReference type="InterPro" id="IPR001466">
    <property type="entry name" value="Beta-lactam-related"/>
</dbReference>
<reference evidence="2 3" key="1">
    <citation type="submission" date="2016-10" db="EMBL/GenBank/DDBJ databases">
        <authorList>
            <person name="Varghese N."/>
            <person name="Submissions S."/>
        </authorList>
    </citation>
    <scope>NUCLEOTIDE SEQUENCE [LARGE SCALE GENOMIC DNA]</scope>
    <source>
        <strain evidence="2 3">Nl1</strain>
    </source>
</reference>
<evidence type="ECO:0000313" key="2">
    <source>
        <dbReference type="EMBL" id="SDQ94976.1"/>
    </source>
</evidence>